<proteinExistence type="predicted"/>
<dbReference type="EMBL" id="JABCRI010000024">
    <property type="protein sequence ID" value="KAF8377258.1"/>
    <property type="molecule type" value="Genomic_DNA"/>
</dbReference>
<evidence type="ECO:0000256" key="2">
    <source>
        <dbReference type="ARBA" id="ARBA00022771"/>
    </source>
</evidence>
<dbReference type="SMART" id="SM00184">
    <property type="entry name" value="RING"/>
    <property type="match status" value="2"/>
</dbReference>
<dbReference type="AlphaFoldDB" id="A0A834Y7W6"/>
<evidence type="ECO:0000313" key="7">
    <source>
        <dbReference type="EMBL" id="KAF8377258.1"/>
    </source>
</evidence>
<keyword evidence="1" id="KW-0479">Metal-binding</keyword>
<dbReference type="InterPro" id="IPR011016">
    <property type="entry name" value="Znf_RING-CH"/>
</dbReference>
<sequence>MTVTVFSLILRQILSLIRSTSWSLGSSHKRRRSTRKYQALIEEKIPTFCYRSESTPELIECAVCLSKFREGEKIRELKCNHVFHKDCLDKWLQHDSATCPLCRSSVLPEKIGVERLESENEGEYDGSDEELIFFLSALHGLDVPGFRTIPVSCFELVGGVRFRSVRSGRPNLIALDLHPNSKKLLAHADDQKHIAFTYGPLLLIMHSFRSSQRRRRSTRKYQALIEEKIPTFRYRSQSTLELIECAVCLSKFREGEKIREVQYCKHIFHKDCLDKWLQHDSATCPLCRSTMLPEKIGVELRQLDDEGEYDGRDEELIFFLPALHAVSCFELVGGEVGVMYRVRFG</sequence>
<dbReference type="OrthoDB" id="8062037at2759"/>
<evidence type="ECO:0000256" key="5">
    <source>
        <dbReference type="SAM" id="SignalP"/>
    </source>
</evidence>
<dbReference type="InterPro" id="IPR013083">
    <property type="entry name" value="Znf_RING/FYVE/PHD"/>
</dbReference>
<evidence type="ECO:0000313" key="8">
    <source>
        <dbReference type="Proteomes" id="UP000655225"/>
    </source>
</evidence>
<dbReference type="InterPro" id="IPR001841">
    <property type="entry name" value="Znf_RING"/>
</dbReference>
<evidence type="ECO:0000256" key="4">
    <source>
        <dbReference type="PROSITE-ProRule" id="PRU00175"/>
    </source>
</evidence>
<keyword evidence="8" id="KW-1185">Reference proteome</keyword>
<organism evidence="7 8">
    <name type="scientific">Tetracentron sinense</name>
    <name type="common">Spur-leaf</name>
    <dbReference type="NCBI Taxonomy" id="13715"/>
    <lineage>
        <taxon>Eukaryota</taxon>
        <taxon>Viridiplantae</taxon>
        <taxon>Streptophyta</taxon>
        <taxon>Embryophyta</taxon>
        <taxon>Tracheophyta</taxon>
        <taxon>Spermatophyta</taxon>
        <taxon>Magnoliopsida</taxon>
        <taxon>Trochodendrales</taxon>
        <taxon>Trochodendraceae</taxon>
        <taxon>Tetracentron</taxon>
    </lineage>
</organism>
<evidence type="ECO:0000256" key="3">
    <source>
        <dbReference type="ARBA" id="ARBA00022833"/>
    </source>
</evidence>
<dbReference type="PROSITE" id="PS50089">
    <property type="entry name" value="ZF_RING_2"/>
    <property type="match status" value="2"/>
</dbReference>
<dbReference type="OMA" id="CREVRAC"/>
<keyword evidence="3" id="KW-0862">Zinc</keyword>
<feature type="signal peptide" evidence="5">
    <location>
        <begin position="1"/>
        <end position="19"/>
    </location>
</feature>
<protein>
    <recommendedName>
        <fullName evidence="6">RING-type domain-containing protein</fullName>
    </recommendedName>
</protein>
<reference evidence="7 8" key="1">
    <citation type="submission" date="2020-04" db="EMBL/GenBank/DDBJ databases">
        <title>Plant Genome Project.</title>
        <authorList>
            <person name="Zhang R.-G."/>
        </authorList>
    </citation>
    <scope>NUCLEOTIDE SEQUENCE [LARGE SCALE GENOMIC DNA]</scope>
    <source>
        <strain evidence="7">YNK0</strain>
        <tissue evidence="7">Leaf</tissue>
    </source>
</reference>
<evidence type="ECO:0000259" key="6">
    <source>
        <dbReference type="PROSITE" id="PS50089"/>
    </source>
</evidence>
<dbReference type="SUPFAM" id="SSF57850">
    <property type="entry name" value="RING/U-box"/>
    <property type="match status" value="2"/>
</dbReference>
<feature type="domain" description="RING-type" evidence="6">
    <location>
        <begin position="61"/>
        <end position="103"/>
    </location>
</feature>
<keyword evidence="5" id="KW-0732">Signal</keyword>
<feature type="domain" description="RING-type" evidence="6">
    <location>
        <begin position="245"/>
        <end position="288"/>
    </location>
</feature>
<dbReference type="Proteomes" id="UP000655225">
    <property type="component" value="Unassembled WGS sequence"/>
</dbReference>
<feature type="chain" id="PRO_5032469002" description="RING-type domain-containing protein" evidence="5">
    <location>
        <begin position="20"/>
        <end position="345"/>
    </location>
</feature>
<keyword evidence="2 4" id="KW-0863">Zinc-finger</keyword>
<dbReference type="GO" id="GO:0008270">
    <property type="term" value="F:zinc ion binding"/>
    <property type="evidence" value="ECO:0007669"/>
    <property type="project" value="UniProtKB-KW"/>
</dbReference>
<name>A0A834Y7W6_TETSI</name>
<dbReference type="PANTHER" id="PTHR47662:SF1">
    <property type="entry name" value="RING-TYPE DOMAIN-CONTAINING PROTEIN"/>
    <property type="match status" value="1"/>
</dbReference>
<gene>
    <name evidence="7" type="ORF">HHK36_030633</name>
</gene>
<accession>A0A834Y7W6</accession>
<comment type="caution">
    <text evidence="7">The sequence shown here is derived from an EMBL/GenBank/DDBJ whole genome shotgun (WGS) entry which is preliminary data.</text>
</comment>
<dbReference type="CDD" id="cd16454">
    <property type="entry name" value="RING-H2_PA-TM-RING"/>
    <property type="match status" value="1"/>
</dbReference>
<dbReference type="Gene3D" id="3.30.40.10">
    <property type="entry name" value="Zinc/RING finger domain, C3HC4 (zinc finger)"/>
    <property type="match status" value="2"/>
</dbReference>
<dbReference type="Pfam" id="PF13639">
    <property type="entry name" value="zf-RING_2"/>
    <property type="match status" value="2"/>
</dbReference>
<dbReference type="PANTHER" id="PTHR47662">
    <property type="entry name" value="RING-TYPE DOMAIN-CONTAINING PROTEIN"/>
    <property type="match status" value="1"/>
</dbReference>
<dbReference type="SMART" id="SM00744">
    <property type="entry name" value="RINGv"/>
    <property type="match status" value="2"/>
</dbReference>
<evidence type="ECO:0000256" key="1">
    <source>
        <dbReference type="ARBA" id="ARBA00022723"/>
    </source>
</evidence>